<evidence type="ECO:0000313" key="3">
    <source>
        <dbReference type="Proteomes" id="UP000250043"/>
    </source>
</evidence>
<evidence type="ECO:0000313" key="2">
    <source>
        <dbReference type="EMBL" id="OCH84505.1"/>
    </source>
</evidence>
<name>A0A8E2DE67_9APHY</name>
<accession>A0A8E2DE67</accession>
<feature type="signal peptide" evidence="1">
    <location>
        <begin position="1"/>
        <end position="19"/>
    </location>
</feature>
<keyword evidence="3" id="KW-1185">Reference proteome</keyword>
<proteinExistence type="predicted"/>
<dbReference type="Proteomes" id="UP000250043">
    <property type="component" value="Unassembled WGS sequence"/>
</dbReference>
<evidence type="ECO:0000256" key="1">
    <source>
        <dbReference type="SAM" id="SignalP"/>
    </source>
</evidence>
<keyword evidence="1" id="KW-0732">Signal</keyword>
<dbReference type="AlphaFoldDB" id="A0A8E2DE67"/>
<feature type="chain" id="PRO_5034399627" description="Secreted protein" evidence="1">
    <location>
        <begin position="20"/>
        <end position="92"/>
    </location>
</feature>
<protein>
    <recommendedName>
        <fullName evidence="4">Secreted protein</fullName>
    </recommendedName>
</protein>
<organism evidence="2 3">
    <name type="scientific">Obba rivulosa</name>
    <dbReference type="NCBI Taxonomy" id="1052685"/>
    <lineage>
        <taxon>Eukaryota</taxon>
        <taxon>Fungi</taxon>
        <taxon>Dikarya</taxon>
        <taxon>Basidiomycota</taxon>
        <taxon>Agaricomycotina</taxon>
        <taxon>Agaricomycetes</taxon>
        <taxon>Polyporales</taxon>
        <taxon>Gelatoporiaceae</taxon>
        <taxon>Obba</taxon>
    </lineage>
</organism>
<dbReference type="EMBL" id="KV722665">
    <property type="protein sequence ID" value="OCH84505.1"/>
    <property type="molecule type" value="Genomic_DNA"/>
</dbReference>
<evidence type="ECO:0008006" key="4">
    <source>
        <dbReference type="Google" id="ProtNLM"/>
    </source>
</evidence>
<gene>
    <name evidence="2" type="ORF">OBBRIDRAFT_399527</name>
</gene>
<sequence length="92" mass="10203">MMYVLRFLGCMTVGGGVECSVCFCEIQSWIGEKRTNFGNLRLRRRVCGAAAVPQARPGSSLNTSCRPCAFLDHRDCQSVSVSIVIFQRLIVE</sequence>
<reference evidence="2 3" key="1">
    <citation type="submission" date="2016-07" db="EMBL/GenBank/DDBJ databases">
        <title>Draft genome of the white-rot fungus Obba rivulosa 3A-2.</title>
        <authorList>
            <consortium name="DOE Joint Genome Institute"/>
            <person name="Miettinen O."/>
            <person name="Riley R."/>
            <person name="Acob R."/>
            <person name="Barry K."/>
            <person name="Cullen D."/>
            <person name="De Vries R."/>
            <person name="Hainaut M."/>
            <person name="Hatakka A."/>
            <person name="Henrissat B."/>
            <person name="Hilden K."/>
            <person name="Kuo R."/>
            <person name="Labutti K."/>
            <person name="Lipzen A."/>
            <person name="Makela M.R."/>
            <person name="Sandor L."/>
            <person name="Spatafora J.W."/>
            <person name="Grigoriev I.V."/>
            <person name="Hibbett D.S."/>
        </authorList>
    </citation>
    <scope>NUCLEOTIDE SEQUENCE [LARGE SCALE GENOMIC DNA]</scope>
    <source>
        <strain evidence="2 3">3A-2</strain>
    </source>
</reference>